<gene>
    <name evidence="1" type="ORF">LFYK43_01610</name>
</gene>
<dbReference type="Proteomes" id="UP000286848">
    <property type="component" value="Unassembled WGS sequence"/>
</dbReference>
<dbReference type="RefSeq" id="WP_124974455.1">
    <property type="nucleotide sequence ID" value="NZ_BFFP01000002.1"/>
</dbReference>
<evidence type="ECO:0000313" key="2">
    <source>
        <dbReference type="Proteomes" id="UP000286848"/>
    </source>
</evidence>
<accession>A0A401IQ96</accession>
<protein>
    <submittedName>
        <fullName evidence="1">Uncharacterized protein</fullName>
    </submittedName>
</protein>
<name>A0A401IQ96_9LACO</name>
<comment type="caution">
    <text evidence="1">The sequence shown here is derived from an EMBL/GenBank/DDBJ whole genome shotgun (WGS) entry which is preliminary data.</text>
</comment>
<organism evidence="1 2">
    <name type="scientific">Ligilactobacillus salitolerans</name>
    <dbReference type="NCBI Taxonomy" id="1808352"/>
    <lineage>
        <taxon>Bacteria</taxon>
        <taxon>Bacillati</taxon>
        <taxon>Bacillota</taxon>
        <taxon>Bacilli</taxon>
        <taxon>Lactobacillales</taxon>
        <taxon>Lactobacillaceae</taxon>
        <taxon>Ligilactobacillus</taxon>
    </lineage>
</organism>
<keyword evidence="2" id="KW-1185">Reference proteome</keyword>
<reference evidence="1 2" key="1">
    <citation type="journal article" date="2019" name="Int. J. Syst. Evol. Microbiol.">
        <title>Lactobacillus salitolerans sp. nov., a novel lactic acid bacterium isolated from spent mushroom substrates.</title>
        <authorList>
            <person name="Tohno M."/>
            <person name="Tanizawa Y."/>
            <person name="Kojima Y."/>
            <person name="Sakamoto M."/>
            <person name="Nakamura Y."/>
            <person name="Ohkuma M."/>
            <person name="Kobayashi H."/>
        </authorList>
    </citation>
    <scope>NUCLEOTIDE SEQUENCE [LARGE SCALE GENOMIC DNA]</scope>
    <source>
        <strain evidence="1 2">YK43</strain>
    </source>
</reference>
<proteinExistence type="predicted"/>
<dbReference type="InterPro" id="IPR010360">
    <property type="entry name" value="DUF956"/>
</dbReference>
<evidence type="ECO:0000313" key="1">
    <source>
        <dbReference type="EMBL" id="GBG93702.1"/>
    </source>
</evidence>
<dbReference type="PIRSF" id="PIRSF021265">
    <property type="entry name" value="DUF956"/>
    <property type="match status" value="1"/>
</dbReference>
<dbReference type="Pfam" id="PF06115">
    <property type="entry name" value="DUF956"/>
    <property type="match status" value="1"/>
</dbReference>
<dbReference type="OrthoDB" id="1646215at2"/>
<sequence length="138" mass="16158">MFGRTKKKRNERVQSLNSKVDLIIPGTSHMGMNDYGQIMVGDKAFEFYDDRDPQKYIQIPWDEVSLVVASVYFGGKWIPRFGFQTKRNGMLNFSSKEPKKVLRAVRVYIEPERIVRSLTFFQVITRGIKSIFTKQKKK</sequence>
<dbReference type="AlphaFoldDB" id="A0A401IQ96"/>
<dbReference type="EMBL" id="BFFP01000002">
    <property type="protein sequence ID" value="GBG93702.1"/>
    <property type="molecule type" value="Genomic_DNA"/>
</dbReference>